<evidence type="ECO:0000313" key="3">
    <source>
        <dbReference type="EMBL" id="TWV97948.1"/>
    </source>
</evidence>
<dbReference type="GO" id="GO:0004020">
    <property type="term" value="F:adenylylsulfate kinase activity"/>
    <property type="evidence" value="ECO:0007669"/>
    <property type="project" value="UniProtKB-EC"/>
</dbReference>
<proteinExistence type="predicted"/>
<keyword evidence="1 3" id="KW-0808">Transferase</keyword>
<dbReference type="SUPFAM" id="SSF52540">
    <property type="entry name" value="P-loop containing nucleoside triphosphate hydrolases"/>
    <property type="match status" value="1"/>
</dbReference>
<organism evidence="3 4">
    <name type="scientific">Chitinophaga pinensis</name>
    <dbReference type="NCBI Taxonomy" id="79329"/>
    <lineage>
        <taxon>Bacteria</taxon>
        <taxon>Pseudomonadati</taxon>
        <taxon>Bacteroidota</taxon>
        <taxon>Chitinophagia</taxon>
        <taxon>Chitinophagales</taxon>
        <taxon>Chitinophagaceae</taxon>
        <taxon>Chitinophaga</taxon>
    </lineage>
</organism>
<dbReference type="InterPro" id="IPR027417">
    <property type="entry name" value="P-loop_NTPase"/>
</dbReference>
<evidence type="ECO:0000259" key="2">
    <source>
        <dbReference type="Pfam" id="PF01583"/>
    </source>
</evidence>
<dbReference type="EMBL" id="VOHS01000027">
    <property type="protein sequence ID" value="TWV97948.1"/>
    <property type="molecule type" value="Genomic_DNA"/>
</dbReference>
<protein>
    <submittedName>
        <fullName evidence="3">Adenylyl-sulfate kinase</fullName>
        <ecNumber evidence="3">2.7.1.25</ecNumber>
    </submittedName>
</protein>
<name>A0A5C6LST4_9BACT</name>
<dbReference type="Pfam" id="PF01583">
    <property type="entry name" value="APS_kinase"/>
    <property type="match status" value="1"/>
</dbReference>
<dbReference type="EC" id="2.7.1.25" evidence="3"/>
<sequence length="118" mass="13293">MNCCGIRFRHYCYHPYEEGRNKLKQLYNAALVWLRCDLTTLINRDPKGLYKKALLPDDHPEKIHNLTGLNDTFDIPLSPDLIIDTGHTNAGEALAAAVAFLNQLLHRQVPATDSPSPI</sequence>
<dbReference type="OrthoDB" id="9804504at2"/>
<dbReference type="InterPro" id="IPR059117">
    <property type="entry name" value="APS_kinase_dom"/>
</dbReference>
<gene>
    <name evidence="3" type="ORF">FEF09_21225</name>
</gene>
<dbReference type="Proteomes" id="UP000318815">
    <property type="component" value="Unassembled WGS sequence"/>
</dbReference>
<accession>A0A5C6LST4</accession>
<dbReference type="AlphaFoldDB" id="A0A5C6LST4"/>
<dbReference type="Gene3D" id="3.40.50.300">
    <property type="entry name" value="P-loop containing nucleotide triphosphate hydrolases"/>
    <property type="match status" value="1"/>
</dbReference>
<feature type="domain" description="APS kinase" evidence="2">
    <location>
        <begin position="15"/>
        <end position="84"/>
    </location>
</feature>
<reference evidence="3 4" key="1">
    <citation type="submission" date="2019-08" db="EMBL/GenBank/DDBJ databases">
        <title>Whole genome sequencing of chitin degrading bacteria Chitinophaga pinensis YS16.</title>
        <authorList>
            <person name="Singh R.P."/>
            <person name="Manchanda G."/>
            <person name="Maurya I.K."/>
            <person name="Joshi N.K."/>
            <person name="Srivastava A.K."/>
        </authorList>
    </citation>
    <scope>NUCLEOTIDE SEQUENCE [LARGE SCALE GENOMIC DNA]</scope>
    <source>
        <strain evidence="3 4">YS-16</strain>
    </source>
</reference>
<evidence type="ECO:0000313" key="4">
    <source>
        <dbReference type="Proteomes" id="UP000318815"/>
    </source>
</evidence>
<comment type="caution">
    <text evidence="3">The sequence shown here is derived from an EMBL/GenBank/DDBJ whole genome shotgun (WGS) entry which is preliminary data.</text>
</comment>
<keyword evidence="4" id="KW-1185">Reference proteome</keyword>
<keyword evidence="3" id="KW-0418">Kinase</keyword>
<evidence type="ECO:0000256" key="1">
    <source>
        <dbReference type="ARBA" id="ARBA00022679"/>
    </source>
</evidence>